<keyword evidence="6" id="KW-0732">Signal</keyword>
<dbReference type="PROSITE" id="PS50109">
    <property type="entry name" value="HIS_KIN"/>
    <property type="match status" value="1"/>
</dbReference>
<evidence type="ECO:0000256" key="3">
    <source>
        <dbReference type="ARBA" id="ARBA00022553"/>
    </source>
</evidence>
<dbReference type="SUPFAM" id="SSF48452">
    <property type="entry name" value="TPR-like"/>
    <property type="match status" value="2"/>
</dbReference>
<keyword evidence="5" id="KW-0472">Membrane</keyword>
<feature type="transmembrane region" description="Helical" evidence="5">
    <location>
        <begin position="389"/>
        <end position="409"/>
    </location>
</feature>
<dbReference type="SUPFAM" id="SSF47384">
    <property type="entry name" value="Homodimeric domain of signal transducing histidine kinase"/>
    <property type="match status" value="1"/>
</dbReference>
<dbReference type="GO" id="GO:0000155">
    <property type="term" value="F:phosphorelay sensor kinase activity"/>
    <property type="evidence" value="ECO:0007669"/>
    <property type="project" value="InterPro"/>
</dbReference>
<evidence type="ECO:0000259" key="7">
    <source>
        <dbReference type="PROSITE" id="PS50109"/>
    </source>
</evidence>
<reference evidence="8 9" key="1">
    <citation type="submission" date="2018-04" db="EMBL/GenBank/DDBJ databases">
        <title>Genomic Encyclopedia of Archaeal and Bacterial Type Strains, Phase II (KMG-II): from individual species to whole genera.</title>
        <authorList>
            <person name="Goeker M."/>
        </authorList>
    </citation>
    <scope>NUCLEOTIDE SEQUENCE [LARGE SCALE GENOMIC DNA]</scope>
    <source>
        <strain evidence="8 9">DSM 26809</strain>
    </source>
</reference>
<feature type="chain" id="PRO_5015443593" description="histidine kinase" evidence="6">
    <location>
        <begin position="18"/>
        <end position="653"/>
    </location>
</feature>
<keyword evidence="3" id="KW-0597">Phosphoprotein</keyword>
<feature type="domain" description="Histidine kinase" evidence="7">
    <location>
        <begin position="432"/>
        <end position="646"/>
    </location>
</feature>
<dbReference type="Pfam" id="PF02518">
    <property type="entry name" value="HATPase_c"/>
    <property type="match status" value="1"/>
</dbReference>
<evidence type="ECO:0000313" key="9">
    <source>
        <dbReference type="Proteomes" id="UP000244168"/>
    </source>
</evidence>
<keyword evidence="5" id="KW-1133">Transmembrane helix</keyword>
<dbReference type="SUPFAM" id="SSF55874">
    <property type="entry name" value="ATPase domain of HSP90 chaperone/DNA topoisomerase II/histidine kinase"/>
    <property type="match status" value="1"/>
</dbReference>
<dbReference type="InterPro" id="IPR036890">
    <property type="entry name" value="HATPase_C_sf"/>
</dbReference>
<dbReference type="RefSeq" id="WP_146166598.1">
    <property type="nucleotide sequence ID" value="NZ_CP160205.1"/>
</dbReference>
<dbReference type="Gene3D" id="3.30.565.10">
    <property type="entry name" value="Histidine kinase-like ATPase, C-terminal domain"/>
    <property type="match status" value="1"/>
</dbReference>
<dbReference type="AlphaFoldDB" id="A0A2T5J5K6"/>
<dbReference type="PRINTS" id="PR00344">
    <property type="entry name" value="BCTRLSENSOR"/>
</dbReference>
<dbReference type="InterPro" id="IPR036097">
    <property type="entry name" value="HisK_dim/P_sf"/>
</dbReference>
<accession>A0A2T5J5K6</accession>
<evidence type="ECO:0000313" key="8">
    <source>
        <dbReference type="EMBL" id="PTQ93553.1"/>
    </source>
</evidence>
<feature type="repeat" description="TPR" evidence="4">
    <location>
        <begin position="156"/>
        <end position="189"/>
    </location>
</feature>
<proteinExistence type="predicted"/>
<feature type="signal peptide" evidence="6">
    <location>
        <begin position="1"/>
        <end position="17"/>
    </location>
</feature>
<organism evidence="8 9">
    <name type="scientific">Mucilaginibacter yixingensis</name>
    <dbReference type="NCBI Taxonomy" id="1295612"/>
    <lineage>
        <taxon>Bacteria</taxon>
        <taxon>Pseudomonadati</taxon>
        <taxon>Bacteroidota</taxon>
        <taxon>Sphingobacteriia</taxon>
        <taxon>Sphingobacteriales</taxon>
        <taxon>Sphingobacteriaceae</taxon>
        <taxon>Mucilaginibacter</taxon>
    </lineage>
</organism>
<evidence type="ECO:0000256" key="4">
    <source>
        <dbReference type="PROSITE-ProRule" id="PRU00339"/>
    </source>
</evidence>
<dbReference type="Gene3D" id="1.10.287.130">
    <property type="match status" value="1"/>
</dbReference>
<evidence type="ECO:0000256" key="1">
    <source>
        <dbReference type="ARBA" id="ARBA00000085"/>
    </source>
</evidence>
<dbReference type="CDD" id="cd00075">
    <property type="entry name" value="HATPase"/>
    <property type="match status" value="1"/>
</dbReference>
<dbReference type="OrthoDB" id="9810447at2"/>
<dbReference type="SMART" id="SM00387">
    <property type="entry name" value="HATPase_c"/>
    <property type="match status" value="1"/>
</dbReference>
<gene>
    <name evidence="8" type="ORF">C8P68_10815</name>
</gene>
<evidence type="ECO:0000256" key="6">
    <source>
        <dbReference type="SAM" id="SignalP"/>
    </source>
</evidence>
<evidence type="ECO:0000256" key="2">
    <source>
        <dbReference type="ARBA" id="ARBA00012438"/>
    </source>
</evidence>
<dbReference type="PROSITE" id="PS50005">
    <property type="entry name" value="TPR"/>
    <property type="match status" value="1"/>
</dbReference>
<keyword evidence="9" id="KW-1185">Reference proteome</keyword>
<evidence type="ECO:0000256" key="5">
    <source>
        <dbReference type="SAM" id="Phobius"/>
    </source>
</evidence>
<dbReference type="Gene3D" id="1.25.40.10">
    <property type="entry name" value="Tetratricopeptide repeat domain"/>
    <property type="match status" value="3"/>
</dbReference>
<protein>
    <recommendedName>
        <fullName evidence="2">histidine kinase</fullName>
        <ecNumber evidence="2">2.7.13.3</ecNumber>
    </recommendedName>
</protein>
<dbReference type="InterPro" id="IPR019734">
    <property type="entry name" value="TPR_rpt"/>
</dbReference>
<name>A0A2T5J5K6_9SPHI</name>
<comment type="catalytic activity">
    <reaction evidence="1">
        <text>ATP + protein L-histidine = ADP + protein N-phospho-L-histidine.</text>
        <dbReference type="EC" id="2.7.13.3"/>
    </reaction>
</comment>
<sequence>MRWVTLLLLFLSVSLLAFQSADELHGSSNSQSDSSRVAAYLNLSKDYTANQPDSAVEYCNRGLQLAERENNQHAQGLFLLQLGIINSTHHHAGLARKFFNEAISVFRHQHDKEDLAKAYDELGVLDADQKNDKQALREFNYSMNYYRDAQDTSGILETYHGLGAVFEQAGDTEKALSYYLRALVQYEHRSTKSAAYFSLLDRIGHLYLKKGNTLIALRYLQEGVDSSNTPAARDTQLTMLDEEGSVYEREGQRDKALAYYKQELLEAKRYKKPEDQVKALISIARVLKGNNSVQSLQDLKSALKIASGLHEPRLEASIFEAMAAVYQQQNDFREAMFALEEQHHLLDSLLNADTAKDIVALDNSYKLETSQERISDLQQTNKKETRELYLGWVVLAATIIILGIFWAYLRKVRKLNDELKASNRIKDTLFSIIGHDLKGPAGSAAQMFAIMETEHFSEEELRVMIGELRKQTEASFDLLNALFEWGKAQLNGVKVKAEDVNLQEFAERTVSLLSSSASAKNISIYNNIQTPAWVNADPHHVDFVLRNLISNAIKFTFDGGSIEINLETDGDAIISVKDTGKGISAAQQEEFAKGNIEVSFGTKGEKGSGLGLLLTKEFIAANNGRVWLNSREGKGTTFSFSLPLIKQPEPVGV</sequence>
<dbReference type="SMART" id="SM00028">
    <property type="entry name" value="TPR"/>
    <property type="match status" value="6"/>
</dbReference>
<dbReference type="Proteomes" id="UP000244168">
    <property type="component" value="Unassembled WGS sequence"/>
</dbReference>
<dbReference type="PANTHER" id="PTHR43547:SF2">
    <property type="entry name" value="HYBRID SIGNAL TRANSDUCTION HISTIDINE KINASE C"/>
    <property type="match status" value="1"/>
</dbReference>
<dbReference type="InterPro" id="IPR004358">
    <property type="entry name" value="Sig_transdc_His_kin-like_C"/>
</dbReference>
<keyword evidence="4" id="KW-0802">TPR repeat</keyword>
<dbReference type="Pfam" id="PF13176">
    <property type="entry name" value="TPR_7"/>
    <property type="match status" value="2"/>
</dbReference>
<comment type="caution">
    <text evidence="8">The sequence shown here is derived from an EMBL/GenBank/DDBJ whole genome shotgun (WGS) entry which is preliminary data.</text>
</comment>
<dbReference type="EC" id="2.7.13.3" evidence="2"/>
<dbReference type="PANTHER" id="PTHR43547">
    <property type="entry name" value="TWO-COMPONENT HISTIDINE KINASE"/>
    <property type="match status" value="1"/>
</dbReference>
<dbReference type="EMBL" id="QAOQ01000008">
    <property type="protein sequence ID" value="PTQ93553.1"/>
    <property type="molecule type" value="Genomic_DNA"/>
</dbReference>
<dbReference type="InterPro" id="IPR005467">
    <property type="entry name" value="His_kinase_dom"/>
</dbReference>
<keyword evidence="5" id="KW-0812">Transmembrane</keyword>
<dbReference type="InterPro" id="IPR011990">
    <property type="entry name" value="TPR-like_helical_dom_sf"/>
</dbReference>
<dbReference type="InterPro" id="IPR003594">
    <property type="entry name" value="HATPase_dom"/>
</dbReference>